<proteinExistence type="predicted"/>
<dbReference type="RefSeq" id="WP_156876346.1">
    <property type="nucleotide sequence ID" value="NZ_CP015093.1"/>
</dbReference>
<gene>
    <name evidence="1" type="ORF">Ga0080574_TMP2084</name>
</gene>
<organism evidence="1 2">
    <name type="scientific">Salipiger abyssi</name>
    <dbReference type="NCBI Taxonomy" id="1250539"/>
    <lineage>
        <taxon>Bacteria</taxon>
        <taxon>Pseudomonadati</taxon>
        <taxon>Pseudomonadota</taxon>
        <taxon>Alphaproteobacteria</taxon>
        <taxon>Rhodobacterales</taxon>
        <taxon>Roseobacteraceae</taxon>
        <taxon>Salipiger</taxon>
    </lineage>
</organism>
<dbReference type="SUPFAM" id="SSF55961">
    <property type="entry name" value="Bet v1-like"/>
    <property type="match status" value="1"/>
</dbReference>
<protein>
    <recommendedName>
        <fullName evidence="3">Polyketide cyclase / dehydrase and lipid transport</fullName>
    </recommendedName>
</protein>
<dbReference type="STRING" id="1250539.Ga0080574_TMP2084"/>
<dbReference type="KEGG" id="paby:Ga0080574_TMP2084"/>
<dbReference type="EMBL" id="CP015093">
    <property type="protein sequence ID" value="APZ52418.1"/>
    <property type="molecule type" value="Genomic_DNA"/>
</dbReference>
<dbReference type="AlphaFoldDB" id="A0A1P8USU6"/>
<keyword evidence="2" id="KW-1185">Reference proteome</keyword>
<dbReference type="OrthoDB" id="9805228at2"/>
<dbReference type="Proteomes" id="UP000187059">
    <property type="component" value="Chromosome"/>
</dbReference>
<evidence type="ECO:0000313" key="2">
    <source>
        <dbReference type="Proteomes" id="UP000187059"/>
    </source>
</evidence>
<sequence>MAGLVEFDGLPEGRTRTGQKIHVEISLFGKLPKQPYDMDVLECDDSRMILRSSEQGAGVKSWKHTMVVTPAPGGSRLCDTIEIDAGLLTPAFALWAKYLYGARHKPRQRLLEEGSY</sequence>
<evidence type="ECO:0000313" key="1">
    <source>
        <dbReference type="EMBL" id="APZ52418.1"/>
    </source>
</evidence>
<reference evidence="1 2" key="1">
    <citation type="submission" date="2016-04" db="EMBL/GenBank/DDBJ databases">
        <title>Deep-sea bacteria in the southern Pacific.</title>
        <authorList>
            <person name="Tang K."/>
        </authorList>
    </citation>
    <scope>NUCLEOTIDE SEQUENCE [LARGE SCALE GENOMIC DNA]</scope>
    <source>
        <strain evidence="1 2">JLT2014</strain>
    </source>
</reference>
<evidence type="ECO:0008006" key="3">
    <source>
        <dbReference type="Google" id="ProtNLM"/>
    </source>
</evidence>
<accession>A0A1P8USU6</accession>
<name>A0A1P8USU6_9RHOB</name>